<evidence type="ECO:0000256" key="3">
    <source>
        <dbReference type="ARBA" id="ARBA00012929"/>
    </source>
</evidence>
<evidence type="ECO:0000259" key="7">
    <source>
        <dbReference type="Pfam" id="PF04321"/>
    </source>
</evidence>
<dbReference type="InterPro" id="IPR005913">
    <property type="entry name" value="dTDP_dehydrorham_reduct"/>
</dbReference>
<evidence type="ECO:0000256" key="4">
    <source>
        <dbReference type="ARBA" id="ARBA00017099"/>
    </source>
</evidence>
<reference evidence="8 9" key="1">
    <citation type="submission" date="2019-02" db="EMBL/GenBank/DDBJ databases">
        <title>Isolation and identification of novel species under the genus Muribaculum.</title>
        <authorList>
            <person name="Miyake S."/>
            <person name="Ding Y."/>
            <person name="Low A."/>
            <person name="Soh M."/>
            <person name="Seedorf H."/>
        </authorList>
    </citation>
    <scope>NUCLEOTIDE SEQUENCE [LARGE SCALE GENOMIC DNA]</scope>
    <source>
        <strain evidence="8 9">TLL-A4</strain>
    </source>
</reference>
<keyword evidence="9" id="KW-1185">Reference proteome</keyword>
<dbReference type="PANTHER" id="PTHR10491:SF4">
    <property type="entry name" value="METHIONINE ADENOSYLTRANSFERASE 2 SUBUNIT BETA"/>
    <property type="match status" value="1"/>
</dbReference>
<dbReference type="Pfam" id="PF04321">
    <property type="entry name" value="RmlD_sub_bind"/>
    <property type="match status" value="1"/>
</dbReference>
<dbReference type="Proteomes" id="UP000297031">
    <property type="component" value="Chromosome"/>
</dbReference>
<dbReference type="UniPathway" id="UPA00124"/>
<dbReference type="InterPro" id="IPR036291">
    <property type="entry name" value="NAD(P)-bd_dom_sf"/>
</dbReference>
<dbReference type="AlphaFoldDB" id="A0A4P7VN16"/>
<dbReference type="EMBL" id="CP039393">
    <property type="protein sequence ID" value="QCD35171.1"/>
    <property type="molecule type" value="Genomic_DNA"/>
</dbReference>
<proteinExistence type="inferred from homology"/>
<dbReference type="KEGG" id="mgod:E7746_04370"/>
<name>A0A4P7VN16_9BACT</name>
<dbReference type="Gene3D" id="3.40.50.720">
    <property type="entry name" value="NAD(P)-binding Rossmann-like Domain"/>
    <property type="match status" value="1"/>
</dbReference>
<sequence length="285" mass="31722">MKFLVLGCNGMAGHQISLYLQEQGHDVTGFALEKSKLLNHSIAGDATDFDSLNTIIQTGKYDTVINCIGILNQFAENNHALAALLNSYLPHFVAASANAVDTQVIHMSTDCVFSGARGQYTEDDFPDGTTFYDRSKALGELNDDKNITLRNSIVGPDINERGIGLMNWFMKQSGEINGFTGALWTGQTTLQLAKTMEAAAKERATGLYNTVPDCHISKYDLLGLFNKYLRGNSMTIHPIEGVNADKSLKRTRFDFSYRIPDYEKMVAEAAQWIFKHKSLYPHYNL</sequence>
<dbReference type="SUPFAM" id="SSF51735">
    <property type="entry name" value="NAD(P)-binding Rossmann-fold domains"/>
    <property type="match status" value="1"/>
</dbReference>
<gene>
    <name evidence="8" type="ORF">E7746_04370</name>
</gene>
<dbReference type="RefSeq" id="WP_136409966.1">
    <property type="nucleotide sequence ID" value="NZ_CANQMU010000004.1"/>
</dbReference>
<comment type="function">
    <text evidence="6">Catalyzes the reduction of dTDP-6-deoxy-L-lyxo-4-hexulose to yield dTDP-L-rhamnose.</text>
</comment>
<comment type="similarity">
    <text evidence="2 6">Belongs to the dTDP-4-dehydrorhamnose reductase family.</text>
</comment>
<evidence type="ECO:0000256" key="1">
    <source>
        <dbReference type="ARBA" id="ARBA00004781"/>
    </source>
</evidence>
<keyword evidence="6" id="KW-0521">NADP</keyword>
<evidence type="ECO:0000256" key="2">
    <source>
        <dbReference type="ARBA" id="ARBA00010944"/>
    </source>
</evidence>
<evidence type="ECO:0000256" key="6">
    <source>
        <dbReference type="RuleBase" id="RU364082"/>
    </source>
</evidence>
<feature type="domain" description="RmlD-like substrate binding" evidence="7">
    <location>
        <begin position="1"/>
        <end position="248"/>
    </location>
</feature>
<dbReference type="GO" id="GO:0008831">
    <property type="term" value="F:dTDP-4-dehydrorhamnose reductase activity"/>
    <property type="evidence" value="ECO:0007669"/>
    <property type="project" value="UniProtKB-EC"/>
</dbReference>
<dbReference type="GO" id="GO:0005829">
    <property type="term" value="C:cytosol"/>
    <property type="evidence" value="ECO:0007669"/>
    <property type="project" value="TreeGrafter"/>
</dbReference>
<dbReference type="EC" id="1.1.1.133" evidence="3 6"/>
<dbReference type="InterPro" id="IPR029903">
    <property type="entry name" value="RmlD-like-bd"/>
</dbReference>
<keyword evidence="6" id="KW-0560">Oxidoreductase</keyword>
<protein>
    <recommendedName>
        <fullName evidence="4 6">dTDP-4-dehydrorhamnose reductase</fullName>
        <ecNumber evidence="3 6">1.1.1.133</ecNumber>
    </recommendedName>
</protein>
<comment type="catalytic activity">
    <reaction evidence="5">
        <text>dTDP-beta-L-rhamnose + NADP(+) = dTDP-4-dehydro-beta-L-rhamnose + NADPH + H(+)</text>
        <dbReference type="Rhea" id="RHEA:21796"/>
        <dbReference type="ChEBI" id="CHEBI:15378"/>
        <dbReference type="ChEBI" id="CHEBI:57510"/>
        <dbReference type="ChEBI" id="CHEBI:57783"/>
        <dbReference type="ChEBI" id="CHEBI:58349"/>
        <dbReference type="ChEBI" id="CHEBI:62830"/>
        <dbReference type="EC" id="1.1.1.133"/>
    </reaction>
</comment>
<dbReference type="OrthoDB" id="9803892at2"/>
<organism evidence="8 9">
    <name type="scientific">Muribaculum gordoncarteri</name>
    <dbReference type="NCBI Taxonomy" id="2530390"/>
    <lineage>
        <taxon>Bacteria</taxon>
        <taxon>Pseudomonadati</taxon>
        <taxon>Bacteroidota</taxon>
        <taxon>Bacteroidia</taxon>
        <taxon>Bacteroidales</taxon>
        <taxon>Muribaculaceae</taxon>
        <taxon>Muribaculum</taxon>
    </lineage>
</organism>
<dbReference type="GO" id="GO:0019305">
    <property type="term" value="P:dTDP-rhamnose biosynthetic process"/>
    <property type="evidence" value="ECO:0007669"/>
    <property type="project" value="UniProtKB-UniPathway"/>
</dbReference>
<evidence type="ECO:0000256" key="5">
    <source>
        <dbReference type="ARBA" id="ARBA00048200"/>
    </source>
</evidence>
<accession>A0A4P7VN16</accession>
<evidence type="ECO:0000313" key="8">
    <source>
        <dbReference type="EMBL" id="QCD35171.1"/>
    </source>
</evidence>
<comment type="pathway">
    <text evidence="1 6">Carbohydrate biosynthesis; dTDP-L-rhamnose biosynthesis.</text>
</comment>
<dbReference type="PANTHER" id="PTHR10491">
    <property type="entry name" value="DTDP-4-DEHYDRORHAMNOSE REDUCTASE"/>
    <property type="match status" value="1"/>
</dbReference>
<evidence type="ECO:0000313" key="9">
    <source>
        <dbReference type="Proteomes" id="UP000297031"/>
    </source>
</evidence>